<protein>
    <submittedName>
        <fullName evidence="5">DNA-binding transcriptional activator MhpR</fullName>
    </submittedName>
</protein>
<dbReference type="GO" id="GO:0045892">
    <property type="term" value="P:negative regulation of DNA-templated transcription"/>
    <property type="evidence" value="ECO:0007669"/>
    <property type="project" value="TreeGrafter"/>
</dbReference>
<dbReference type="InterPro" id="IPR036390">
    <property type="entry name" value="WH_DNA-bd_sf"/>
</dbReference>
<keyword evidence="3" id="KW-0804">Transcription</keyword>
<dbReference type="PROSITE" id="PS51078">
    <property type="entry name" value="ICLR_ED"/>
    <property type="match status" value="1"/>
</dbReference>
<dbReference type="SMART" id="SM00346">
    <property type="entry name" value="HTH_ICLR"/>
    <property type="match status" value="1"/>
</dbReference>
<evidence type="ECO:0000256" key="1">
    <source>
        <dbReference type="ARBA" id="ARBA00023015"/>
    </source>
</evidence>
<accession>A0A132BUS4</accession>
<keyword evidence="1" id="KW-0805">Transcription regulation</keyword>
<evidence type="ECO:0000313" key="6">
    <source>
        <dbReference type="Proteomes" id="UP000068382"/>
    </source>
</evidence>
<dbReference type="Gene3D" id="3.30.450.40">
    <property type="match status" value="1"/>
</dbReference>
<keyword evidence="6" id="KW-1185">Reference proteome</keyword>
<evidence type="ECO:0000256" key="3">
    <source>
        <dbReference type="ARBA" id="ARBA00023163"/>
    </source>
</evidence>
<reference evidence="5 6" key="1">
    <citation type="submission" date="2015-12" db="EMBL/GenBank/DDBJ databases">
        <title>Genome sequence of the marine Rhodobacteraceae strain O3.65, Candidatus Tritonibacter horizontis.</title>
        <authorList>
            <person name="Poehlein A."/>
            <person name="Giebel H.A."/>
            <person name="Voget S."/>
            <person name="Brinkhoff T."/>
        </authorList>
    </citation>
    <scope>NUCLEOTIDE SEQUENCE [LARGE SCALE GENOMIC DNA]</scope>
    <source>
        <strain evidence="5 6">O3.65</strain>
    </source>
</reference>
<dbReference type="SUPFAM" id="SSF55781">
    <property type="entry name" value="GAF domain-like"/>
    <property type="match status" value="1"/>
</dbReference>
<dbReference type="Pfam" id="PF01614">
    <property type="entry name" value="IclR_C"/>
    <property type="match status" value="1"/>
</dbReference>
<evidence type="ECO:0000256" key="2">
    <source>
        <dbReference type="ARBA" id="ARBA00023125"/>
    </source>
</evidence>
<feature type="domain" description="IclR-ED" evidence="4">
    <location>
        <begin position="68"/>
        <end position="241"/>
    </location>
</feature>
<dbReference type="InterPro" id="IPR050707">
    <property type="entry name" value="HTH_MetabolicPath_Reg"/>
</dbReference>
<dbReference type="Gene3D" id="1.10.10.10">
    <property type="entry name" value="Winged helix-like DNA-binding domain superfamily/Winged helix DNA-binding domain"/>
    <property type="match status" value="1"/>
</dbReference>
<sequence length="241" mass="25915">MATPINHSVIKAFDTLDLFSAERPELSAEIVARELQISYATAHRFLVTLESAGVLSTVRRGIFAPGPRLSRLGQMADDLAPLPRALQATLDHLRQELNESVMACRYTPRGPICVAVSQAQRPISVNIRIGTTLPMLPTAQGKLFLADMAPRARQSWAVAQGIDPEGVQALALQLDAVRAQGFARNRGDNEPDIAAVSVPVRRDGRTVLTLSAFGTLGRLDDAFIQNATVKLMEAAAALAQA</sequence>
<dbReference type="Proteomes" id="UP000068382">
    <property type="component" value="Unassembled WGS sequence"/>
</dbReference>
<evidence type="ECO:0000259" key="4">
    <source>
        <dbReference type="PROSITE" id="PS51078"/>
    </source>
</evidence>
<dbReference type="GO" id="GO:0003677">
    <property type="term" value="F:DNA binding"/>
    <property type="evidence" value="ECO:0007669"/>
    <property type="project" value="UniProtKB-KW"/>
</dbReference>
<dbReference type="AlphaFoldDB" id="A0A132BUS4"/>
<dbReference type="InterPro" id="IPR036388">
    <property type="entry name" value="WH-like_DNA-bd_sf"/>
</dbReference>
<dbReference type="EMBL" id="LPUY01000078">
    <property type="protein sequence ID" value="KUP92121.1"/>
    <property type="molecule type" value="Genomic_DNA"/>
</dbReference>
<keyword evidence="2 5" id="KW-0238">DNA-binding</keyword>
<dbReference type="PANTHER" id="PTHR30136">
    <property type="entry name" value="HELIX-TURN-HELIX TRANSCRIPTIONAL REGULATOR, ICLR FAMILY"/>
    <property type="match status" value="1"/>
</dbReference>
<evidence type="ECO:0000313" key="5">
    <source>
        <dbReference type="EMBL" id="KUP92121.1"/>
    </source>
</evidence>
<dbReference type="SUPFAM" id="SSF46785">
    <property type="entry name" value="Winged helix' DNA-binding domain"/>
    <property type="match status" value="1"/>
</dbReference>
<name>A0A132BUS4_9RHOB</name>
<organism evidence="5 6">
    <name type="scientific">Tritonibacter horizontis</name>
    <dbReference type="NCBI Taxonomy" id="1768241"/>
    <lineage>
        <taxon>Bacteria</taxon>
        <taxon>Pseudomonadati</taxon>
        <taxon>Pseudomonadota</taxon>
        <taxon>Alphaproteobacteria</taxon>
        <taxon>Rhodobacterales</taxon>
        <taxon>Paracoccaceae</taxon>
        <taxon>Tritonibacter</taxon>
    </lineage>
</organism>
<dbReference type="InterPro" id="IPR029016">
    <property type="entry name" value="GAF-like_dom_sf"/>
</dbReference>
<proteinExistence type="predicted"/>
<comment type="caution">
    <text evidence="5">The sequence shown here is derived from an EMBL/GenBank/DDBJ whole genome shotgun (WGS) entry which is preliminary data.</text>
</comment>
<dbReference type="PANTHER" id="PTHR30136:SF8">
    <property type="entry name" value="TRANSCRIPTIONAL REGULATORY PROTEIN"/>
    <property type="match status" value="1"/>
</dbReference>
<dbReference type="GO" id="GO:0003700">
    <property type="term" value="F:DNA-binding transcription factor activity"/>
    <property type="evidence" value="ECO:0007669"/>
    <property type="project" value="TreeGrafter"/>
</dbReference>
<gene>
    <name evidence="5" type="ORF">TRIHO_29430</name>
</gene>
<dbReference type="Pfam" id="PF09339">
    <property type="entry name" value="HTH_IclR"/>
    <property type="match status" value="1"/>
</dbReference>
<dbReference type="InterPro" id="IPR014757">
    <property type="entry name" value="Tscrpt_reg_IclR_C"/>
</dbReference>
<dbReference type="InterPro" id="IPR005471">
    <property type="entry name" value="Tscrpt_reg_IclR_N"/>
</dbReference>
<dbReference type="RefSeq" id="WP_068245234.1">
    <property type="nucleotide sequence ID" value="NZ_LPUY01000078.1"/>
</dbReference>